<dbReference type="EMBL" id="CP026652">
    <property type="protein sequence ID" value="AVH56201.1"/>
    <property type="molecule type" value="Genomic_DNA"/>
</dbReference>
<organism evidence="1 2">
    <name type="scientific">Streptomyces dengpaensis</name>
    <dbReference type="NCBI Taxonomy" id="2049881"/>
    <lineage>
        <taxon>Bacteria</taxon>
        <taxon>Bacillati</taxon>
        <taxon>Actinomycetota</taxon>
        <taxon>Actinomycetes</taxon>
        <taxon>Kitasatosporales</taxon>
        <taxon>Streptomycetaceae</taxon>
        <taxon>Streptomyces</taxon>
    </lineage>
</organism>
<name>A0ABM6SNM4_9ACTN</name>
<dbReference type="Proteomes" id="UP000238413">
    <property type="component" value="Chromosome"/>
</dbReference>
<evidence type="ECO:0000313" key="2">
    <source>
        <dbReference type="Proteomes" id="UP000238413"/>
    </source>
</evidence>
<protein>
    <submittedName>
        <fullName evidence="1">Uncharacterized protein</fullName>
    </submittedName>
</protein>
<accession>A0ABM6SNM4</accession>
<reference evidence="1 2" key="1">
    <citation type="submission" date="2018-02" db="EMBL/GenBank/DDBJ databases">
        <title>Complete genome sequence of Streptomyces dengpaensis, the producer of angucyclines.</title>
        <authorList>
            <person name="Yumei L."/>
        </authorList>
    </citation>
    <scope>NUCLEOTIDE SEQUENCE [LARGE SCALE GENOMIC DNA]</scope>
    <source>
        <strain evidence="1 2">XZHG99</strain>
    </source>
</reference>
<keyword evidence="2" id="KW-1185">Reference proteome</keyword>
<evidence type="ECO:0000313" key="1">
    <source>
        <dbReference type="EMBL" id="AVH56201.1"/>
    </source>
</evidence>
<gene>
    <name evidence="1" type="ORF">C4B68_10915</name>
</gene>
<proteinExistence type="predicted"/>
<sequence length="75" mass="8203">MGGSHVRVPALPRWGCTWCSRSTVGPLRQGVACPSRSSRGVGCAALARWAAGAGRRLFRPLRPYPSRTWGPRRSR</sequence>